<keyword evidence="9" id="KW-0560">Oxidoreductase</keyword>
<protein>
    <recommendedName>
        <fullName evidence="15">glutamate synthase (ferredoxin)</fullName>
        <ecNumber evidence="15">1.4.7.1</ecNumber>
    </recommendedName>
</protein>
<evidence type="ECO:0000256" key="9">
    <source>
        <dbReference type="ARBA" id="ARBA00023002"/>
    </source>
</evidence>
<dbReference type="InterPro" id="IPR029055">
    <property type="entry name" value="Ntn_hydrolases_N"/>
</dbReference>
<organism evidence="17 18">
    <name type="scientific">Ascaris lumbricoides</name>
    <name type="common">Giant roundworm</name>
    <dbReference type="NCBI Taxonomy" id="6252"/>
    <lineage>
        <taxon>Eukaryota</taxon>
        <taxon>Metazoa</taxon>
        <taxon>Ecdysozoa</taxon>
        <taxon>Nematoda</taxon>
        <taxon>Chromadorea</taxon>
        <taxon>Rhabditida</taxon>
        <taxon>Spirurina</taxon>
        <taxon>Ascaridomorpha</taxon>
        <taxon>Ascaridoidea</taxon>
        <taxon>Ascarididae</taxon>
        <taxon>Ascaris</taxon>
    </lineage>
</organism>
<accession>A0A0M3HF27</accession>
<evidence type="ECO:0000256" key="13">
    <source>
        <dbReference type="ARBA" id="ARBA00023291"/>
    </source>
</evidence>
<dbReference type="Pfam" id="PF00310">
    <property type="entry name" value="GATase_2"/>
    <property type="match status" value="1"/>
</dbReference>
<evidence type="ECO:0000256" key="10">
    <source>
        <dbReference type="ARBA" id="ARBA00023004"/>
    </source>
</evidence>
<evidence type="ECO:0000256" key="12">
    <source>
        <dbReference type="ARBA" id="ARBA00023164"/>
    </source>
</evidence>
<dbReference type="AlphaFoldDB" id="A0A0M3HF27"/>
<evidence type="ECO:0000256" key="8">
    <source>
        <dbReference type="ARBA" id="ARBA00022962"/>
    </source>
</evidence>
<keyword evidence="5" id="KW-0285">Flavoprotein</keyword>
<evidence type="ECO:0000256" key="3">
    <source>
        <dbReference type="ARBA" id="ARBA00009716"/>
    </source>
</evidence>
<feature type="domain" description="Glutamine amidotransferase type-2" evidence="16">
    <location>
        <begin position="105"/>
        <end position="250"/>
    </location>
</feature>
<evidence type="ECO:0000313" key="17">
    <source>
        <dbReference type="Proteomes" id="UP000036681"/>
    </source>
</evidence>
<dbReference type="PANTHER" id="PTHR11938:SF133">
    <property type="entry name" value="GLUTAMATE SYNTHASE (NADH)"/>
    <property type="match status" value="1"/>
</dbReference>
<dbReference type="GO" id="GO:0019676">
    <property type="term" value="P:ammonia assimilation cycle"/>
    <property type="evidence" value="ECO:0007669"/>
    <property type="project" value="TreeGrafter"/>
</dbReference>
<reference evidence="18" key="1">
    <citation type="submission" date="2017-02" db="UniProtKB">
        <authorList>
            <consortium name="WormBaseParasite"/>
        </authorList>
    </citation>
    <scope>IDENTIFICATION</scope>
</reference>
<keyword evidence="17" id="KW-1185">Reference proteome</keyword>
<dbReference type="GO" id="GO:0016040">
    <property type="term" value="F:glutamate synthase (NADH) activity"/>
    <property type="evidence" value="ECO:0007669"/>
    <property type="project" value="TreeGrafter"/>
</dbReference>
<dbReference type="PANTHER" id="PTHR11938">
    <property type="entry name" value="FAD NADPH DEHYDROGENASE/OXIDOREDUCTASE"/>
    <property type="match status" value="1"/>
</dbReference>
<name>A0A0M3HF27_ASCLU</name>
<dbReference type="GO" id="GO:0016041">
    <property type="term" value="F:glutamate synthase (ferredoxin) activity"/>
    <property type="evidence" value="ECO:0007669"/>
    <property type="project" value="UniProtKB-EC"/>
</dbReference>
<sequence>MLAQLPSRLPVLVVYVVVHDQVICLPVTCGHFFSSLASLYRGMTAAVVRDITSPASSLDDNSDGTWRLDEEFSEFHFTMVVLSKEQLAMAEKSGVWMPQMEKDACGVGFVTSIKGIATHKILQSARTMLERMAHRGACSCDNDSGDGAGVLTAIPDALYRKEIKRKDDITLPPLGEYATGMLYLDQETYQQAKEAFADLAKGCNLKVIAWRKPETHSDQIGSEARKTEPCIRQVSIPRFFNRFPAAFRWH</sequence>
<dbReference type="Gene3D" id="3.60.20.10">
    <property type="entry name" value="Glutamine Phosphoribosylpyrophosphate, subunit 1, domain 1"/>
    <property type="match status" value="1"/>
</dbReference>
<evidence type="ECO:0000256" key="7">
    <source>
        <dbReference type="ARBA" id="ARBA00022723"/>
    </source>
</evidence>
<dbReference type="SUPFAM" id="SSF56235">
    <property type="entry name" value="N-terminal nucleophile aminohydrolases (Ntn hydrolases)"/>
    <property type="match status" value="1"/>
</dbReference>
<dbReference type="EC" id="1.4.7.1" evidence="15"/>
<evidence type="ECO:0000256" key="2">
    <source>
        <dbReference type="ARBA" id="ARBA00001927"/>
    </source>
</evidence>
<dbReference type="GO" id="GO:0006537">
    <property type="term" value="P:glutamate biosynthetic process"/>
    <property type="evidence" value="ECO:0007669"/>
    <property type="project" value="UniProtKB-KW"/>
</dbReference>
<comment type="cofactor">
    <cofactor evidence="2">
        <name>[3Fe-4S] cluster</name>
        <dbReference type="ChEBI" id="CHEBI:21137"/>
    </cofactor>
</comment>
<evidence type="ECO:0000259" key="16">
    <source>
        <dbReference type="PROSITE" id="PS51278"/>
    </source>
</evidence>
<comment type="similarity">
    <text evidence="3">Belongs to the glutamate synthase family.</text>
</comment>
<dbReference type="InterPro" id="IPR050711">
    <property type="entry name" value="ET-N_metabolism_enzyme"/>
</dbReference>
<keyword evidence="10" id="KW-0408">Iron</keyword>
<dbReference type="GO" id="GO:0051538">
    <property type="term" value="F:3 iron, 4 sulfur cluster binding"/>
    <property type="evidence" value="ECO:0007669"/>
    <property type="project" value="UniProtKB-KW"/>
</dbReference>
<dbReference type="PROSITE" id="PS51278">
    <property type="entry name" value="GATASE_TYPE_2"/>
    <property type="match status" value="1"/>
</dbReference>
<evidence type="ECO:0000256" key="4">
    <source>
        <dbReference type="ARBA" id="ARBA00022605"/>
    </source>
</evidence>
<dbReference type="WBParaSite" id="ALUE_0000012201-mRNA-1">
    <property type="protein sequence ID" value="ALUE_0000012201-mRNA-1"/>
    <property type="gene ID" value="ALUE_0000012201"/>
</dbReference>
<evidence type="ECO:0000256" key="14">
    <source>
        <dbReference type="ARBA" id="ARBA00037928"/>
    </source>
</evidence>
<proteinExistence type="inferred from homology"/>
<keyword evidence="13" id="KW-0003">3Fe-4S</keyword>
<dbReference type="GO" id="GO:0046872">
    <property type="term" value="F:metal ion binding"/>
    <property type="evidence" value="ECO:0007669"/>
    <property type="project" value="UniProtKB-KW"/>
</dbReference>
<evidence type="ECO:0000256" key="1">
    <source>
        <dbReference type="ARBA" id="ARBA00001917"/>
    </source>
</evidence>
<comment type="pathway">
    <text evidence="14">Amino-acid biosynthesis; L-glutamate biosynthesis via GLT pathway; L-glutamate from 2-oxoglutarate and L-glutamine (ferredoxin route): step 1/1.</text>
</comment>
<comment type="cofactor">
    <cofactor evidence="1">
        <name>FMN</name>
        <dbReference type="ChEBI" id="CHEBI:58210"/>
    </cofactor>
</comment>
<keyword evidence="4" id="KW-0028">Amino-acid biosynthesis</keyword>
<evidence type="ECO:0000256" key="5">
    <source>
        <dbReference type="ARBA" id="ARBA00022630"/>
    </source>
</evidence>
<evidence type="ECO:0000256" key="6">
    <source>
        <dbReference type="ARBA" id="ARBA00022643"/>
    </source>
</evidence>
<dbReference type="Proteomes" id="UP000036681">
    <property type="component" value="Unplaced"/>
</dbReference>
<keyword evidence="8" id="KW-0315">Glutamine amidotransferase</keyword>
<evidence type="ECO:0000256" key="15">
    <source>
        <dbReference type="ARBA" id="ARBA00039085"/>
    </source>
</evidence>
<keyword evidence="7" id="KW-0479">Metal-binding</keyword>
<dbReference type="InterPro" id="IPR017932">
    <property type="entry name" value="GATase_2_dom"/>
</dbReference>
<evidence type="ECO:0000313" key="18">
    <source>
        <dbReference type="WBParaSite" id="ALUE_0000012201-mRNA-1"/>
    </source>
</evidence>
<keyword evidence="12" id="KW-0314">Glutamate biosynthesis</keyword>
<keyword evidence="6" id="KW-0288">FMN</keyword>
<keyword evidence="11" id="KW-0411">Iron-sulfur</keyword>
<evidence type="ECO:0000256" key="11">
    <source>
        <dbReference type="ARBA" id="ARBA00023014"/>
    </source>
</evidence>